<sequence length="85" mass="9732">MGMAWKTKETWKWKWPGNLGMAWSLNGNGLEIQGMALVWKWEWPRNPINGTSLEMGNGLEISDSSLEMGKAWKSKEWLCLEMGMA</sequence>
<dbReference type="AlphaFoldDB" id="A0AAV4WQ34"/>
<evidence type="ECO:0000313" key="1">
    <source>
        <dbReference type="EMBL" id="GIY83658.1"/>
    </source>
</evidence>
<name>A0AAV4WQ34_CAEEX</name>
<organism evidence="1 2">
    <name type="scientific">Caerostris extrusa</name>
    <name type="common">Bark spider</name>
    <name type="synonym">Caerostris bankana</name>
    <dbReference type="NCBI Taxonomy" id="172846"/>
    <lineage>
        <taxon>Eukaryota</taxon>
        <taxon>Metazoa</taxon>
        <taxon>Ecdysozoa</taxon>
        <taxon>Arthropoda</taxon>
        <taxon>Chelicerata</taxon>
        <taxon>Arachnida</taxon>
        <taxon>Araneae</taxon>
        <taxon>Araneomorphae</taxon>
        <taxon>Entelegynae</taxon>
        <taxon>Araneoidea</taxon>
        <taxon>Araneidae</taxon>
        <taxon>Caerostris</taxon>
    </lineage>
</organism>
<protein>
    <submittedName>
        <fullName evidence="1">Uncharacterized protein</fullName>
    </submittedName>
</protein>
<proteinExistence type="predicted"/>
<comment type="caution">
    <text evidence="1">The sequence shown here is derived from an EMBL/GenBank/DDBJ whole genome shotgun (WGS) entry which is preliminary data.</text>
</comment>
<gene>
    <name evidence="1" type="ORF">CEXT_462521</name>
</gene>
<dbReference type="Proteomes" id="UP001054945">
    <property type="component" value="Unassembled WGS sequence"/>
</dbReference>
<dbReference type="EMBL" id="BPLR01016414">
    <property type="protein sequence ID" value="GIY83658.1"/>
    <property type="molecule type" value="Genomic_DNA"/>
</dbReference>
<accession>A0AAV4WQ34</accession>
<keyword evidence="2" id="KW-1185">Reference proteome</keyword>
<evidence type="ECO:0000313" key="2">
    <source>
        <dbReference type="Proteomes" id="UP001054945"/>
    </source>
</evidence>
<reference evidence="1 2" key="1">
    <citation type="submission" date="2021-06" db="EMBL/GenBank/DDBJ databases">
        <title>Caerostris extrusa draft genome.</title>
        <authorList>
            <person name="Kono N."/>
            <person name="Arakawa K."/>
        </authorList>
    </citation>
    <scope>NUCLEOTIDE SEQUENCE [LARGE SCALE GENOMIC DNA]</scope>
</reference>